<comment type="caution">
    <text evidence="2">The sequence shown here is derived from an EMBL/GenBank/DDBJ whole genome shotgun (WGS) entry which is preliminary data.</text>
</comment>
<dbReference type="RefSeq" id="WP_406770715.1">
    <property type="nucleotide sequence ID" value="NZ_JBJHZZ010000015.1"/>
</dbReference>
<dbReference type="InterPro" id="IPR002816">
    <property type="entry name" value="TraB/PrgY/GumN_fam"/>
</dbReference>
<reference evidence="2 3" key="1">
    <citation type="submission" date="2024-11" db="EMBL/GenBank/DDBJ databases">
        <authorList>
            <person name="Heng Y.C."/>
            <person name="Lim A.C.H."/>
            <person name="Lee J.K.Y."/>
            <person name="Kittelmann S."/>
        </authorList>
    </citation>
    <scope>NUCLEOTIDE SEQUENCE [LARGE SCALE GENOMIC DNA]</scope>
    <source>
        <strain evidence="2 3">WILCCON 0185</strain>
    </source>
</reference>
<sequence length="303" mass="34278">MRKITKKTGIFLIILSMFLSVSAGGCKQEKKYGDVKGMFWEVKKGNSTVYILGTDHVGEKKFFPMAQVVEDAFDSSNIVVGEIDSTDTAEMSSAKTLMEYSNSETAMDHLSPAGKEKMNKLCKELNLNPETLLNEKIYAIGLTIQLMQSMSTGFDPAYGIDNHYLFKAKDNGKKIEEMESVKFQFDILNSFSDKEQENEFLLNVGTIEETKKLNDDIFKAYKAGDEEKLKELAFGDKNSAIGDKNSNIYKKWVLERNIGMANKIEEYLKTNNTYFVMAGTFHFVGDDSVIKMLRDKGYTVEKK</sequence>
<keyword evidence="2" id="KW-0378">Hydrolase</keyword>
<gene>
    <name evidence="2" type="ORF">ACJDUG_15115</name>
</gene>
<dbReference type="PANTHER" id="PTHR40590:SF1">
    <property type="entry name" value="CYTOPLASMIC PROTEIN"/>
    <property type="match status" value="1"/>
</dbReference>
<organism evidence="2 3">
    <name type="scientific">Candidatus Clostridium stratigraminis</name>
    <dbReference type="NCBI Taxonomy" id="3381661"/>
    <lineage>
        <taxon>Bacteria</taxon>
        <taxon>Bacillati</taxon>
        <taxon>Bacillota</taxon>
        <taxon>Clostridia</taxon>
        <taxon>Eubacteriales</taxon>
        <taxon>Clostridiaceae</taxon>
        <taxon>Clostridium</taxon>
    </lineage>
</organism>
<accession>A0ABW8T995</accession>
<feature type="signal peptide" evidence="1">
    <location>
        <begin position="1"/>
        <end position="23"/>
    </location>
</feature>
<dbReference type="PROSITE" id="PS51257">
    <property type="entry name" value="PROKAR_LIPOPROTEIN"/>
    <property type="match status" value="1"/>
</dbReference>
<proteinExistence type="predicted"/>
<evidence type="ECO:0000313" key="2">
    <source>
        <dbReference type="EMBL" id="MFL0248288.1"/>
    </source>
</evidence>
<keyword evidence="3" id="KW-1185">Reference proteome</keyword>
<dbReference type="Pfam" id="PF01963">
    <property type="entry name" value="TraB_PrgY_gumN"/>
    <property type="match status" value="1"/>
</dbReference>
<dbReference type="PANTHER" id="PTHR40590">
    <property type="entry name" value="CYTOPLASMIC PROTEIN-RELATED"/>
    <property type="match status" value="1"/>
</dbReference>
<evidence type="ECO:0000313" key="3">
    <source>
        <dbReference type="Proteomes" id="UP001623591"/>
    </source>
</evidence>
<keyword evidence="1" id="KW-0732">Signal</keyword>
<dbReference type="GO" id="GO:0016787">
    <property type="term" value="F:hydrolase activity"/>
    <property type="evidence" value="ECO:0007669"/>
    <property type="project" value="UniProtKB-KW"/>
</dbReference>
<dbReference type="CDD" id="cd14789">
    <property type="entry name" value="Tiki"/>
    <property type="match status" value="1"/>
</dbReference>
<feature type="chain" id="PRO_5045695667" evidence="1">
    <location>
        <begin position="24"/>
        <end position="303"/>
    </location>
</feature>
<name>A0ABW8T995_9CLOT</name>
<dbReference type="InterPro" id="IPR047111">
    <property type="entry name" value="YbaP-like"/>
</dbReference>
<dbReference type="EC" id="3.4.-.-" evidence="2"/>
<evidence type="ECO:0000256" key="1">
    <source>
        <dbReference type="SAM" id="SignalP"/>
    </source>
</evidence>
<dbReference type="EMBL" id="JBJHZZ010000015">
    <property type="protein sequence ID" value="MFL0248288.1"/>
    <property type="molecule type" value="Genomic_DNA"/>
</dbReference>
<protein>
    <submittedName>
        <fullName evidence="2">TraB/GumN family protein</fullName>
        <ecNumber evidence="2">3.4.-.-</ecNumber>
    </submittedName>
</protein>
<dbReference type="Proteomes" id="UP001623591">
    <property type="component" value="Unassembled WGS sequence"/>
</dbReference>